<evidence type="ECO:0000313" key="2">
    <source>
        <dbReference type="Proteomes" id="UP000789702"/>
    </source>
</evidence>
<protein>
    <submittedName>
        <fullName evidence="1">16971_t:CDS:1</fullName>
    </submittedName>
</protein>
<name>A0ACA9QH65_9GLOM</name>
<reference evidence="1" key="1">
    <citation type="submission" date="2021-06" db="EMBL/GenBank/DDBJ databases">
        <authorList>
            <person name="Kallberg Y."/>
            <person name="Tangrot J."/>
            <person name="Rosling A."/>
        </authorList>
    </citation>
    <scope>NUCLEOTIDE SEQUENCE</scope>
    <source>
        <strain evidence="1">IL203A</strain>
    </source>
</reference>
<dbReference type="EMBL" id="CAJVPU010046904">
    <property type="protein sequence ID" value="CAG8752574.1"/>
    <property type="molecule type" value="Genomic_DNA"/>
</dbReference>
<keyword evidence="2" id="KW-1185">Reference proteome</keyword>
<dbReference type="Proteomes" id="UP000789702">
    <property type="component" value="Unassembled WGS sequence"/>
</dbReference>
<gene>
    <name evidence="1" type="ORF">DHETER_LOCUS14735</name>
</gene>
<comment type="caution">
    <text evidence="1">The sequence shown here is derived from an EMBL/GenBank/DDBJ whole genome shotgun (WGS) entry which is preliminary data.</text>
</comment>
<feature type="non-terminal residue" evidence="1">
    <location>
        <position position="172"/>
    </location>
</feature>
<evidence type="ECO:0000313" key="1">
    <source>
        <dbReference type="EMBL" id="CAG8752574.1"/>
    </source>
</evidence>
<feature type="non-terminal residue" evidence="1">
    <location>
        <position position="1"/>
    </location>
</feature>
<sequence length="172" mass="19415">NILNEFKTLLFSYNLLSELASSMVLDEPMDINLVRRPANDLTTAECRINNILIPKTVLDGGSQSTFLSKKLARRLRLKIDTTNPPSLEGVATNASSYGWCYNVPITFSNRALTRDTDYTMIHDVIVIDYDKYALIIGTDWLDLAGGKVDYEKHEFRVGNTFVPISVHRSNIK</sequence>
<organism evidence="1 2">
    <name type="scientific">Dentiscutata heterogama</name>
    <dbReference type="NCBI Taxonomy" id="1316150"/>
    <lineage>
        <taxon>Eukaryota</taxon>
        <taxon>Fungi</taxon>
        <taxon>Fungi incertae sedis</taxon>
        <taxon>Mucoromycota</taxon>
        <taxon>Glomeromycotina</taxon>
        <taxon>Glomeromycetes</taxon>
        <taxon>Diversisporales</taxon>
        <taxon>Gigasporaceae</taxon>
        <taxon>Dentiscutata</taxon>
    </lineage>
</organism>
<proteinExistence type="predicted"/>
<accession>A0ACA9QH65</accession>